<comment type="caution">
    <text evidence="1">The sequence shown here is derived from an EMBL/GenBank/DDBJ whole genome shotgun (WGS) entry which is preliminary data.</text>
</comment>
<organism evidence="1 2">
    <name type="scientific">Coniosporium uncinatum</name>
    <dbReference type="NCBI Taxonomy" id="93489"/>
    <lineage>
        <taxon>Eukaryota</taxon>
        <taxon>Fungi</taxon>
        <taxon>Dikarya</taxon>
        <taxon>Ascomycota</taxon>
        <taxon>Pezizomycotina</taxon>
        <taxon>Dothideomycetes</taxon>
        <taxon>Dothideomycetes incertae sedis</taxon>
        <taxon>Coniosporium</taxon>
    </lineage>
</organism>
<keyword evidence="2" id="KW-1185">Reference proteome</keyword>
<proteinExistence type="predicted"/>
<sequence>MSGSSLYQTLLRTAHDFVLSTEPLPDTSPLSPSKDRILAHRTPDMLTTWGHKHFVAQTPPLQGAKTTDEFLSHMSMMLPSLENVRIQVVSVIVDEVQKKAAVVSMFYMTPKGEGDSESRTVENEVLWQLQMTEDGGKVERAVEYVDPVASKRIGELIGEWKKSQG</sequence>
<evidence type="ECO:0000313" key="2">
    <source>
        <dbReference type="Proteomes" id="UP001186974"/>
    </source>
</evidence>
<dbReference type="Proteomes" id="UP001186974">
    <property type="component" value="Unassembled WGS sequence"/>
</dbReference>
<reference evidence="1" key="1">
    <citation type="submission" date="2024-09" db="EMBL/GenBank/DDBJ databases">
        <title>Black Yeasts Isolated from many extreme environments.</title>
        <authorList>
            <person name="Coleine C."/>
            <person name="Stajich J.E."/>
            <person name="Selbmann L."/>
        </authorList>
    </citation>
    <scope>NUCLEOTIDE SEQUENCE</scope>
    <source>
        <strain evidence="1">CCFEE 5737</strain>
    </source>
</reference>
<gene>
    <name evidence="1" type="ORF">LTS18_011661</name>
</gene>
<name>A0ACC3DK88_9PEZI</name>
<dbReference type="EMBL" id="JAWDJW010003401">
    <property type="protein sequence ID" value="KAK3076915.1"/>
    <property type="molecule type" value="Genomic_DNA"/>
</dbReference>
<protein>
    <submittedName>
        <fullName evidence="1">Uncharacterized protein</fullName>
    </submittedName>
</protein>
<accession>A0ACC3DK88</accession>
<evidence type="ECO:0000313" key="1">
    <source>
        <dbReference type="EMBL" id="KAK3076915.1"/>
    </source>
</evidence>